<dbReference type="Pfam" id="PF02653">
    <property type="entry name" value="BPD_transp_2"/>
    <property type="match status" value="1"/>
</dbReference>
<feature type="transmembrane region" description="Helical" evidence="6">
    <location>
        <begin position="318"/>
        <end position="347"/>
    </location>
</feature>
<evidence type="ECO:0000256" key="1">
    <source>
        <dbReference type="ARBA" id="ARBA00004651"/>
    </source>
</evidence>
<name>A0A930UZX9_9ACTN</name>
<feature type="transmembrane region" description="Helical" evidence="6">
    <location>
        <begin position="65"/>
        <end position="85"/>
    </location>
</feature>
<organism evidence="7 8">
    <name type="scientific">Nocardioides acrostichi</name>
    <dbReference type="NCBI Taxonomy" id="2784339"/>
    <lineage>
        <taxon>Bacteria</taxon>
        <taxon>Bacillati</taxon>
        <taxon>Actinomycetota</taxon>
        <taxon>Actinomycetes</taxon>
        <taxon>Propionibacteriales</taxon>
        <taxon>Nocardioidaceae</taxon>
        <taxon>Nocardioides</taxon>
    </lineage>
</organism>
<dbReference type="Proteomes" id="UP000656804">
    <property type="component" value="Unassembled WGS sequence"/>
</dbReference>
<evidence type="ECO:0000256" key="4">
    <source>
        <dbReference type="ARBA" id="ARBA00022989"/>
    </source>
</evidence>
<dbReference type="InterPro" id="IPR043428">
    <property type="entry name" value="LivM-like"/>
</dbReference>
<keyword evidence="8" id="KW-1185">Reference proteome</keyword>
<reference evidence="7" key="1">
    <citation type="submission" date="2020-11" db="EMBL/GenBank/DDBJ databases">
        <title>Nocardioides sp. CBS4Y-1, whole genome shotgun sequence.</title>
        <authorList>
            <person name="Tuo L."/>
        </authorList>
    </citation>
    <scope>NUCLEOTIDE SEQUENCE</scope>
    <source>
        <strain evidence="7">CBS4Y-1</strain>
    </source>
</reference>
<dbReference type="PANTHER" id="PTHR30482">
    <property type="entry name" value="HIGH-AFFINITY BRANCHED-CHAIN AMINO ACID TRANSPORT SYSTEM PERMEASE"/>
    <property type="match status" value="1"/>
</dbReference>
<comment type="subcellular location">
    <subcellularLocation>
        <location evidence="1">Cell membrane</location>
        <topology evidence="1">Multi-pass membrane protein</topology>
    </subcellularLocation>
</comment>
<feature type="transmembrane region" description="Helical" evidence="6">
    <location>
        <begin position="39"/>
        <end position="59"/>
    </location>
</feature>
<protein>
    <submittedName>
        <fullName evidence="7">Branched-chain amino acid ABC transporter permease</fullName>
    </submittedName>
</protein>
<feature type="transmembrane region" description="Helical" evidence="6">
    <location>
        <begin position="15"/>
        <end position="32"/>
    </location>
</feature>
<evidence type="ECO:0000313" key="8">
    <source>
        <dbReference type="Proteomes" id="UP000656804"/>
    </source>
</evidence>
<dbReference type="CDD" id="cd06581">
    <property type="entry name" value="TM_PBP1_LivM_like"/>
    <property type="match status" value="1"/>
</dbReference>
<comment type="caution">
    <text evidence="7">The sequence shown here is derived from an EMBL/GenBank/DDBJ whole genome shotgun (WGS) entry which is preliminary data.</text>
</comment>
<gene>
    <name evidence="7" type="ORF">ISG29_03145</name>
</gene>
<keyword evidence="4 6" id="KW-1133">Transmembrane helix</keyword>
<evidence type="ECO:0000256" key="5">
    <source>
        <dbReference type="ARBA" id="ARBA00023136"/>
    </source>
</evidence>
<evidence type="ECO:0000256" key="3">
    <source>
        <dbReference type="ARBA" id="ARBA00022692"/>
    </source>
</evidence>
<feature type="transmembrane region" description="Helical" evidence="6">
    <location>
        <begin position="282"/>
        <end position="306"/>
    </location>
</feature>
<feature type="transmembrane region" description="Helical" evidence="6">
    <location>
        <begin position="368"/>
        <end position="387"/>
    </location>
</feature>
<dbReference type="EMBL" id="JADIVZ010000001">
    <property type="protein sequence ID" value="MBF4160669.1"/>
    <property type="molecule type" value="Genomic_DNA"/>
</dbReference>
<evidence type="ECO:0000313" key="7">
    <source>
        <dbReference type="EMBL" id="MBF4160669.1"/>
    </source>
</evidence>
<dbReference type="RefSeq" id="WP_194501865.1">
    <property type="nucleotide sequence ID" value="NZ_JADIVZ010000001.1"/>
</dbReference>
<evidence type="ECO:0000256" key="2">
    <source>
        <dbReference type="ARBA" id="ARBA00022475"/>
    </source>
</evidence>
<dbReference type="InterPro" id="IPR001851">
    <property type="entry name" value="ABC_transp_permease"/>
</dbReference>
<keyword evidence="2" id="KW-1003">Cell membrane</keyword>
<feature type="transmembrane region" description="Helical" evidence="6">
    <location>
        <begin position="205"/>
        <end position="223"/>
    </location>
</feature>
<sequence>MDQIFAILNATVSEAIAPATAGVAIAVIGLNLHFGFTGLLNIGQAGFMLLGAYGMAISVVQGVPMFFAVLIGLGLAILFATILGAPTLKLRGDYLAIVTISAAEIIRYVGRLAQFEKCEWSWCKKGTDFTGGSQGITSSTFTTPFKSISFFGDGAWTLSPFNYTSLGGSTAVRVLGLLVFLALVVGTVFFVRARRAAAARSWTDRLVVAVLVVLSVATLLFVFPQTMSRTQTDGWWVRAVAWTLVAVSTIVVLLLVRSPWGRLLRGIREDEEAMRSLGKNVFAVKMQALIIGGLFGALGGMVYVLASSVQADSLGRQITFFAYTALLIGGAASIFGPVLGTVIFYSARILIREAARTYVPNSILSDNQAQAFSFVVVGVILMLIVIFRPQGILGNKRELRFHV</sequence>
<keyword evidence="5 6" id="KW-0472">Membrane</keyword>
<feature type="transmembrane region" description="Helical" evidence="6">
    <location>
        <begin position="171"/>
        <end position="193"/>
    </location>
</feature>
<dbReference type="GO" id="GO:0015658">
    <property type="term" value="F:branched-chain amino acid transmembrane transporter activity"/>
    <property type="evidence" value="ECO:0007669"/>
    <property type="project" value="InterPro"/>
</dbReference>
<evidence type="ECO:0000256" key="6">
    <source>
        <dbReference type="SAM" id="Phobius"/>
    </source>
</evidence>
<dbReference type="AlphaFoldDB" id="A0A930UZX9"/>
<proteinExistence type="predicted"/>
<dbReference type="PANTHER" id="PTHR30482:SF10">
    <property type="entry name" value="HIGH-AFFINITY BRANCHED-CHAIN AMINO ACID TRANSPORT PROTEIN BRAE"/>
    <property type="match status" value="1"/>
</dbReference>
<dbReference type="GO" id="GO:0005886">
    <property type="term" value="C:plasma membrane"/>
    <property type="evidence" value="ECO:0007669"/>
    <property type="project" value="UniProtKB-SubCell"/>
</dbReference>
<feature type="transmembrane region" description="Helical" evidence="6">
    <location>
        <begin position="235"/>
        <end position="256"/>
    </location>
</feature>
<accession>A0A930UZX9</accession>
<keyword evidence="3 6" id="KW-0812">Transmembrane</keyword>